<dbReference type="EMBL" id="SMAI01000007">
    <property type="protein sequence ID" value="TCT04369.1"/>
    <property type="molecule type" value="Genomic_DNA"/>
</dbReference>
<reference evidence="1 2" key="1">
    <citation type="submission" date="2019-03" db="EMBL/GenBank/DDBJ databases">
        <title>Genomic Encyclopedia of Type Strains, Phase IV (KMG-IV): sequencing the most valuable type-strain genomes for metagenomic binning, comparative biology and taxonomic classification.</title>
        <authorList>
            <person name="Goeker M."/>
        </authorList>
    </citation>
    <scope>NUCLEOTIDE SEQUENCE [LARGE SCALE GENOMIC DNA]</scope>
    <source>
        <strain evidence="1 2">DSM 9035</strain>
    </source>
</reference>
<dbReference type="OrthoDB" id="3569535at2"/>
<name>A0A4R3LX58_9HYPH</name>
<evidence type="ECO:0000313" key="2">
    <source>
        <dbReference type="Proteomes" id="UP000294664"/>
    </source>
</evidence>
<evidence type="ECO:0000313" key="1">
    <source>
        <dbReference type="EMBL" id="TCT04369.1"/>
    </source>
</evidence>
<comment type="caution">
    <text evidence="1">The sequence shown here is derived from an EMBL/GenBank/DDBJ whole genome shotgun (WGS) entry which is preliminary data.</text>
</comment>
<dbReference type="RefSeq" id="WP_132031958.1">
    <property type="nucleotide sequence ID" value="NZ_SMAI01000007.1"/>
</dbReference>
<gene>
    <name evidence="1" type="ORF">EDC64_107186</name>
</gene>
<protein>
    <submittedName>
        <fullName evidence="1">Uncharacterized protein</fullName>
    </submittedName>
</protein>
<organism evidence="1 2">
    <name type="scientific">Aquabacter spiritensis</name>
    <dbReference type="NCBI Taxonomy" id="933073"/>
    <lineage>
        <taxon>Bacteria</taxon>
        <taxon>Pseudomonadati</taxon>
        <taxon>Pseudomonadota</taxon>
        <taxon>Alphaproteobacteria</taxon>
        <taxon>Hyphomicrobiales</taxon>
        <taxon>Xanthobacteraceae</taxon>
        <taxon>Aquabacter</taxon>
    </lineage>
</organism>
<dbReference type="InterPro" id="IPR053838">
    <property type="entry name" value="DUF6925"/>
</dbReference>
<keyword evidence="2" id="KW-1185">Reference proteome</keyword>
<sequence length="242" mass="24907">MISPDDTPFARLARHVRDAGTGWSLGIFGAIAEFMRAPDEPVRLDVAPDALTAVTARGGLRVLAHGETLIVDYAMPSRHAERRVPAAAACLPAAHAQRAGRTTITELGPDAAALRAEDDGALLFDLGIGLSSVEACVRTRAPDLIAALRAAEGRPLLAPDGPIGAILAHGPHRVFVSALGRIEVFQPIPPAGGRSPDGPHTHVLPKLLAHGRTHAASIPIPAGLVPCLSLHPPAAAGGTGRA</sequence>
<proteinExistence type="predicted"/>
<dbReference type="Proteomes" id="UP000294664">
    <property type="component" value="Unassembled WGS sequence"/>
</dbReference>
<accession>A0A4R3LX58</accession>
<dbReference type="AlphaFoldDB" id="A0A4R3LX58"/>
<dbReference type="Pfam" id="PF21973">
    <property type="entry name" value="DUF6925"/>
    <property type="match status" value="1"/>
</dbReference>